<proteinExistence type="predicted"/>
<organism evidence="1">
    <name type="scientific">uncultured Rubrobacteraceae bacterium</name>
    <dbReference type="NCBI Taxonomy" id="349277"/>
    <lineage>
        <taxon>Bacteria</taxon>
        <taxon>Bacillati</taxon>
        <taxon>Actinomycetota</taxon>
        <taxon>Rubrobacteria</taxon>
        <taxon>Rubrobacterales</taxon>
        <taxon>Rubrobacteraceae</taxon>
        <taxon>environmental samples</taxon>
    </lineage>
</organism>
<protein>
    <submittedName>
        <fullName evidence="1">Uncharacterized protein</fullName>
    </submittedName>
</protein>
<reference evidence="1" key="1">
    <citation type="submission" date="2020-02" db="EMBL/GenBank/DDBJ databases">
        <authorList>
            <person name="Meier V. D."/>
        </authorList>
    </citation>
    <scope>NUCLEOTIDE SEQUENCE</scope>
    <source>
        <strain evidence="1">AVDCRST_MAG28</strain>
    </source>
</reference>
<name>A0A6J4QR62_9ACTN</name>
<dbReference type="EMBL" id="CADCVE010000036">
    <property type="protein sequence ID" value="CAA9452480.1"/>
    <property type="molecule type" value="Genomic_DNA"/>
</dbReference>
<evidence type="ECO:0000313" key="1">
    <source>
        <dbReference type="EMBL" id="CAA9452480.1"/>
    </source>
</evidence>
<gene>
    <name evidence="1" type="ORF">AVDCRST_MAG28-1923</name>
</gene>
<sequence length="37" mass="3904">MIVVDPLNCVVKVHRDPGGVTTLSGDDEIDVADVVPE</sequence>
<dbReference type="AlphaFoldDB" id="A0A6J4QR62"/>
<accession>A0A6J4QR62</accession>